<dbReference type="InterPro" id="IPR012132">
    <property type="entry name" value="GMC_OxRdtase"/>
</dbReference>
<dbReference type="InterPro" id="IPR007867">
    <property type="entry name" value="GMC_OxRtase_C"/>
</dbReference>
<dbReference type="Gene3D" id="3.30.560.10">
    <property type="entry name" value="Glucose Oxidase, domain 3"/>
    <property type="match status" value="1"/>
</dbReference>
<dbReference type="InterPro" id="IPR036188">
    <property type="entry name" value="FAD/NAD-bd_sf"/>
</dbReference>
<proteinExistence type="inferred from homology"/>
<evidence type="ECO:0000256" key="4">
    <source>
        <dbReference type="ARBA" id="ARBA00022827"/>
    </source>
</evidence>
<comment type="cofactor">
    <cofactor evidence="1 5">
        <name>FAD</name>
        <dbReference type="ChEBI" id="CHEBI:57692"/>
    </cofactor>
</comment>
<keyword evidence="4 5" id="KW-0274">FAD</keyword>
<keyword evidence="3" id="KW-0285">Flavoprotein</keyword>
<dbReference type="Pfam" id="PF05199">
    <property type="entry name" value="GMC_oxred_C"/>
    <property type="match status" value="1"/>
</dbReference>
<dbReference type="AlphaFoldDB" id="A0A7X9WYQ9"/>
<gene>
    <name evidence="8" type="ORF">HHL08_19825</name>
</gene>
<dbReference type="GO" id="GO:0016614">
    <property type="term" value="F:oxidoreductase activity, acting on CH-OH group of donors"/>
    <property type="evidence" value="ECO:0007669"/>
    <property type="project" value="InterPro"/>
</dbReference>
<feature type="domain" description="Glucose-methanol-choline oxidoreductase N-terminal" evidence="6">
    <location>
        <begin position="4"/>
        <end position="295"/>
    </location>
</feature>
<dbReference type="PANTHER" id="PTHR11552:SF147">
    <property type="entry name" value="CHOLINE DEHYDROGENASE, MITOCHONDRIAL"/>
    <property type="match status" value="1"/>
</dbReference>
<evidence type="ECO:0008006" key="10">
    <source>
        <dbReference type="Google" id="ProtNLM"/>
    </source>
</evidence>
<feature type="domain" description="Glucose-methanol-choline oxidoreductase C-terminal" evidence="7">
    <location>
        <begin position="390"/>
        <end position="523"/>
    </location>
</feature>
<evidence type="ECO:0000259" key="7">
    <source>
        <dbReference type="Pfam" id="PF05199"/>
    </source>
</evidence>
<evidence type="ECO:0000256" key="5">
    <source>
        <dbReference type="PIRSR" id="PIRSR000137-2"/>
    </source>
</evidence>
<evidence type="ECO:0000313" key="8">
    <source>
        <dbReference type="EMBL" id="NML12357.1"/>
    </source>
</evidence>
<evidence type="ECO:0000256" key="2">
    <source>
        <dbReference type="ARBA" id="ARBA00010790"/>
    </source>
</evidence>
<evidence type="ECO:0000256" key="3">
    <source>
        <dbReference type="ARBA" id="ARBA00022630"/>
    </source>
</evidence>
<feature type="binding site" evidence="5">
    <location>
        <begin position="90"/>
        <end position="93"/>
    </location>
    <ligand>
        <name>FAD</name>
        <dbReference type="ChEBI" id="CHEBI:57692"/>
    </ligand>
</feature>
<evidence type="ECO:0000313" key="9">
    <source>
        <dbReference type="Proteomes" id="UP000519023"/>
    </source>
</evidence>
<organism evidence="8 9">
    <name type="scientific">Sphingobium psychrophilum</name>
    <dbReference type="NCBI Taxonomy" id="2728834"/>
    <lineage>
        <taxon>Bacteria</taxon>
        <taxon>Pseudomonadati</taxon>
        <taxon>Pseudomonadota</taxon>
        <taxon>Alphaproteobacteria</taxon>
        <taxon>Sphingomonadales</taxon>
        <taxon>Sphingomonadaceae</taxon>
        <taxon>Sphingobium</taxon>
    </lineage>
</organism>
<dbReference type="PIRSF" id="PIRSF000137">
    <property type="entry name" value="Alcohol_oxidase"/>
    <property type="match status" value="1"/>
</dbReference>
<dbReference type="RefSeq" id="WP_169574756.1">
    <property type="nucleotide sequence ID" value="NZ_JABBFV010000019.1"/>
</dbReference>
<comment type="similarity">
    <text evidence="2">Belongs to the GMC oxidoreductase family.</text>
</comment>
<dbReference type="Proteomes" id="UP000519023">
    <property type="component" value="Unassembled WGS sequence"/>
</dbReference>
<keyword evidence="9" id="KW-1185">Reference proteome</keyword>
<accession>A0A7X9WYQ9</accession>
<feature type="binding site" evidence="5">
    <location>
        <position position="82"/>
    </location>
    <ligand>
        <name>FAD</name>
        <dbReference type="ChEBI" id="CHEBI:57692"/>
    </ligand>
</feature>
<name>A0A7X9WYQ9_9SPHN</name>
<dbReference type="EMBL" id="JABBFV010000019">
    <property type="protein sequence ID" value="NML12357.1"/>
    <property type="molecule type" value="Genomic_DNA"/>
</dbReference>
<comment type="caution">
    <text evidence="8">The sequence shown here is derived from an EMBL/GenBank/DDBJ whole genome shotgun (WGS) entry which is preliminary data.</text>
</comment>
<dbReference type="SUPFAM" id="SSF54373">
    <property type="entry name" value="FAD-linked reductases, C-terminal domain"/>
    <property type="match status" value="1"/>
</dbReference>
<dbReference type="SUPFAM" id="SSF51905">
    <property type="entry name" value="FAD/NAD(P)-binding domain"/>
    <property type="match status" value="1"/>
</dbReference>
<evidence type="ECO:0000259" key="6">
    <source>
        <dbReference type="Pfam" id="PF00732"/>
    </source>
</evidence>
<protein>
    <recommendedName>
        <fullName evidence="10">Choline dehydrogenase</fullName>
    </recommendedName>
</protein>
<sequence>MTDFDYIVVGSGSGGGVVASRLSEDPANSVLVLEAGGSDWNFVFHMGIGFYRNRPANLNWGFQSQPEPHLDNRRIDLPQGHVLGGSSSINGKVYSRGNPIDYDEWRQMGCEGWSYDEVLPYFRRAEGSWRSGSRYHGEDGPLKTTAIARRGMLSEPLVEAARSLNYPIVDDLDAAPFEGISPGSDITVDRRGRRSSTARTYLRPAMRRGNVKLELHARATRILVEDGRAVGIEFVQRGKVRQVRARKEVILSAGVYNSARLLLLSGIGNADELDAIGIAPVLHLPGVGTNIADHAATMMENLTKDPITPLGQLRIDKVAVHFLQWALLGKGLFTTQPLSAQGLIKTQSGLDRPDVQVFFNPLRRDAQIHVPGITRRQEHRVEAAIVLLRPYSRGTLKLGSSNPAEPPEIQLNLLSDQRDVDTLIRALRQVRKIYQAEPLSGLLKQEVSPGIAAQSDEALTAYLRRALYTVRHPVGSCRMGHDEMAVVDSQLRVRGIAGLRIADASVMPAIPGGNTNAPAIMIGEKAADMIQGKPALRPVID</sequence>
<reference evidence="8 9" key="1">
    <citation type="submission" date="2020-04" db="EMBL/GenBank/DDBJ databases">
        <title>Sphingobium sp. AR-3-1 isolated from Arctic soil.</title>
        <authorList>
            <person name="Dahal R.H."/>
            <person name="Chaudhary D.K."/>
        </authorList>
    </citation>
    <scope>NUCLEOTIDE SEQUENCE [LARGE SCALE GENOMIC DNA]</scope>
    <source>
        <strain evidence="8 9">AR-3-1</strain>
    </source>
</reference>
<dbReference type="Gene3D" id="3.50.50.60">
    <property type="entry name" value="FAD/NAD(P)-binding domain"/>
    <property type="match status" value="1"/>
</dbReference>
<dbReference type="InterPro" id="IPR000172">
    <property type="entry name" value="GMC_OxRdtase_N"/>
</dbReference>
<dbReference type="GO" id="GO:0050660">
    <property type="term" value="F:flavin adenine dinucleotide binding"/>
    <property type="evidence" value="ECO:0007669"/>
    <property type="project" value="InterPro"/>
</dbReference>
<dbReference type="Pfam" id="PF00732">
    <property type="entry name" value="GMC_oxred_N"/>
    <property type="match status" value="1"/>
</dbReference>
<evidence type="ECO:0000256" key="1">
    <source>
        <dbReference type="ARBA" id="ARBA00001974"/>
    </source>
</evidence>
<dbReference type="PANTHER" id="PTHR11552">
    <property type="entry name" value="GLUCOSE-METHANOL-CHOLINE GMC OXIDOREDUCTASE"/>
    <property type="match status" value="1"/>
</dbReference>